<keyword evidence="6" id="KW-0843">Virulence</keyword>
<dbReference type="PROSITE" id="PS00330">
    <property type="entry name" value="HEMOLYSIN_CALCIUM"/>
    <property type="match status" value="7"/>
</dbReference>
<feature type="compositionally biased region" description="Gly residues" evidence="8">
    <location>
        <begin position="178"/>
        <end position="187"/>
    </location>
</feature>
<dbReference type="GO" id="GO:0005509">
    <property type="term" value="F:calcium ion binding"/>
    <property type="evidence" value="ECO:0007669"/>
    <property type="project" value="InterPro"/>
</dbReference>
<reference evidence="9 10" key="1">
    <citation type="submission" date="2016-10" db="EMBL/GenBank/DDBJ databases">
        <authorList>
            <person name="de Groot N.N."/>
        </authorList>
    </citation>
    <scope>NUCLEOTIDE SEQUENCE [LARGE SCALE GENOMIC DNA]</scope>
    <source>
        <strain evidence="9 10">U95</strain>
    </source>
</reference>
<comment type="subcellular location">
    <subcellularLocation>
        <location evidence="1">Membrane</location>
    </subcellularLocation>
    <subcellularLocation>
        <location evidence="2">Secreted</location>
    </subcellularLocation>
</comment>
<dbReference type="GO" id="GO:0005576">
    <property type="term" value="C:extracellular region"/>
    <property type="evidence" value="ECO:0007669"/>
    <property type="project" value="UniProtKB-SubCell"/>
</dbReference>
<dbReference type="GO" id="GO:0090729">
    <property type="term" value="F:toxin activity"/>
    <property type="evidence" value="ECO:0007669"/>
    <property type="project" value="UniProtKB-KW"/>
</dbReference>
<feature type="compositionally biased region" description="Polar residues" evidence="8">
    <location>
        <begin position="89"/>
        <end position="105"/>
    </location>
</feature>
<feature type="region of interest" description="Disordered" evidence="8">
    <location>
        <begin position="77"/>
        <end position="187"/>
    </location>
</feature>
<feature type="region of interest" description="Disordered" evidence="8">
    <location>
        <begin position="621"/>
        <end position="641"/>
    </location>
</feature>
<evidence type="ECO:0000256" key="8">
    <source>
        <dbReference type="SAM" id="MobiDB-lite"/>
    </source>
</evidence>
<dbReference type="InterPro" id="IPR003995">
    <property type="entry name" value="RTX_toxin_determinant-A"/>
</dbReference>
<dbReference type="InterPro" id="IPR050557">
    <property type="entry name" value="RTX_toxin/Mannuronan_C5-epim"/>
</dbReference>
<evidence type="ECO:0000313" key="10">
    <source>
        <dbReference type="Proteomes" id="UP000198767"/>
    </source>
</evidence>
<feature type="region of interest" description="Disordered" evidence="8">
    <location>
        <begin position="895"/>
        <end position="949"/>
    </location>
</feature>
<feature type="compositionally biased region" description="Basic and acidic residues" evidence="8">
    <location>
        <begin position="1607"/>
        <end position="1616"/>
    </location>
</feature>
<sequence>MKFERDVEIAETLGELGFTVAAVIATAGASAPAQAMVNGAGALYSGVVNIDDEIRKKATQHVQAVGNEADWTLDYRQGQFPFTGPDSGIASSYDGNPRNDGTNPEISLEDVRGANIENSSSSSDTDSVSSNEGRGGDDDRDEPPSTGGSPDIPTSPDEGPDEAPSLDDVAGGNTTPSPGGGGFTFDAGGGGTFTGDITGANIPVIFDLDGDGVEINVRGQTFFDVDGDGFREQTFWAASDDGFLVIDLNADGSRGSGDGNINQARELSFALWGNDGDTDLQGLRRAFDINEDGVLTAEDDVWNELKIWQDLDQDGETDDGELRSLEDWGISEINLTYDDGSDYDDHDDDITVFGNTLSGLASYTRDGEVVAGGVGDVALSYATEGWRRVETDQGYSIEFETGEVSRIAELEGSASANINLDDAVLDGAVGDSRDNALVAGGHSRSVQISGGSGDDTIAGGNNDDLLSGGAGSDFVRGWGGNDILFVDAADFATGIVDGGYGTDHIIVVGDEGVNIELSNHNLEGATGSDRADFFSAEGLYGEVAISGGGGNDTITGGAGGDLLSGDNGADIVNGGRGGDQIFGNLGHDRLYGQGGDDFLSGGDQHDSVLGGYGDDQLSGGHGTDWLAGASGDDRLDGGRGNDTLNGGFGDDILQGGGGHDLLFFWSGDDRLLGGAGNDIFRVQQTSQDDSPYSRGWAIIQGGVGDDTVFIDATSTEYSSIDHISGNQWQIMRHDDNGRTISLIDLQDIETVTFSDGVSRALSTDRSSDTSTSYVRSHDDRVFGEGDFTTRSDGEFWWSELVTRRNGDQVDWTETRWRGHYEDEFLRGWIGNDTLRGNDNADSIVGGAGRDEILGNDGNDTLNGSAGSDAVRGGRGNDSLMGGAGADYLVSDEGNDIANGGSGRDTVLGGEGADTLSGGTGDDVLSGGEDDDSVSGDDGDDQLFGNGGNDHLHGDLGSDLLVGGTGHDHLDGSYGADELLGGVGRDTLLGGDGLDFLYGGDGYDSLSGDDGDDWLTGGNGNDRLLGGSGRDTLEGGSGADILNGGGGILDLVSYSASESGVTVNLESGTATGGDAQGDSISNIENVLGSNHADRLTGNSIDNVLEGADGNDTLRAEGGHDAVHGGAGNDRIYAGSGDDRVWGGNGNDSVSLGDGDDVFSGEADDDSGEEDSSLNSDTVAGGNGHDTMSGSYGDDQFNGGTGNDALFGGSGSDTLEGAGGNDTLADGTGNDHLSGGDGRDLFVMSSDGERDVITDFSVAHDVIDISASDITSHLELRISQHGSNARIRYGAELIELQNTNASELTENNFRFSEASEVSSASAESDPSTARITYHDGDIGHDHFVMTNSQIVNSIFNFISGEDVIDISSWGVTSLSELSMAQEGENVQIRHGARLAEIHDTSISDVTRSSFIFDVGVNDTAEQDTMPEESNNGYTDVFGTSENDRNDTRLIGTSGNDRFYDGDGRDQMDGGSGRDIFIMAADDIKDEIYNFSFGQDIIDISAWGAISFSELSITQDGNHTRIRYGSEDLEVRQVAASNFGVSNFIFAEVDLDNGNPDNGGGADAGYTVITARSSGGELHGASGADRIEGRSGNDRLYGREGNDLLIDGTGSDRLHGGTG</sequence>
<evidence type="ECO:0000256" key="5">
    <source>
        <dbReference type="ARBA" id="ARBA00022737"/>
    </source>
</evidence>
<evidence type="ECO:0000256" key="3">
    <source>
        <dbReference type="ARBA" id="ARBA00022525"/>
    </source>
</evidence>
<evidence type="ECO:0000256" key="1">
    <source>
        <dbReference type="ARBA" id="ARBA00004370"/>
    </source>
</evidence>
<dbReference type="InterPro" id="IPR001343">
    <property type="entry name" value="Hemolysn_Ca-bd"/>
</dbReference>
<organism evidence="9 10">
    <name type="scientific">Epibacterium ulvae</name>
    <dbReference type="NCBI Taxonomy" id="1156985"/>
    <lineage>
        <taxon>Bacteria</taxon>
        <taxon>Pseudomonadati</taxon>
        <taxon>Pseudomonadota</taxon>
        <taxon>Alphaproteobacteria</taxon>
        <taxon>Rhodobacterales</taxon>
        <taxon>Roseobacteraceae</taxon>
        <taxon>Epibacterium</taxon>
    </lineage>
</organism>
<feature type="region of interest" description="Disordered" evidence="8">
    <location>
        <begin position="1136"/>
        <end position="1232"/>
    </location>
</feature>
<evidence type="ECO:0000256" key="4">
    <source>
        <dbReference type="ARBA" id="ARBA00022656"/>
    </source>
</evidence>
<dbReference type="STRING" id="1156985.SAMN04488118_1254"/>
<feature type="compositionally biased region" description="Acidic residues" evidence="8">
    <location>
        <begin position="1152"/>
        <end position="1170"/>
    </location>
</feature>
<dbReference type="Proteomes" id="UP000198767">
    <property type="component" value="Unassembled WGS sequence"/>
</dbReference>
<dbReference type="GO" id="GO:0016020">
    <property type="term" value="C:membrane"/>
    <property type="evidence" value="ECO:0007669"/>
    <property type="project" value="UniProtKB-SubCell"/>
</dbReference>
<protein>
    <submittedName>
        <fullName evidence="9">Ca2+-binding protein, RTX toxin-related</fullName>
    </submittedName>
</protein>
<dbReference type="PRINTS" id="PR00313">
    <property type="entry name" value="CABNDNGRPT"/>
</dbReference>
<feature type="compositionally biased region" description="Low complexity" evidence="8">
    <location>
        <begin position="119"/>
        <end position="130"/>
    </location>
</feature>
<evidence type="ECO:0000256" key="6">
    <source>
        <dbReference type="ARBA" id="ARBA00023026"/>
    </source>
</evidence>
<keyword evidence="7" id="KW-0472">Membrane</keyword>
<dbReference type="PANTHER" id="PTHR38340">
    <property type="entry name" value="S-LAYER PROTEIN"/>
    <property type="match status" value="1"/>
</dbReference>
<dbReference type="PANTHER" id="PTHR38340:SF1">
    <property type="entry name" value="S-LAYER PROTEIN"/>
    <property type="match status" value="1"/>
</dbReference>
<dbReference type="InterPro" id="IPR018511">
    <property type="entry name" value="Hemolysin-typ_Ca-bd_CS"/>
</dbReference>
<evidence type="ECO:0000256" key="2">
    <source>
        <dbReference type="ARBA" id="ARBA00004613"/>
    </source>
</evidence>
<dbReference type="InterPro" id="IPR011049">
    <property type="entry name" value="Serralysin-like_metalloprot_C"/>
</dbReference>
<feature type="compositionally biased region" description="Acidic residues" evidence="8">
    <location>
        <begin position="927"/>
        <end position="940"/>
    </location>
</feature>
<accession>A0A1G5RKF1</accession>
<keyword evidence="5" id="KW-0677">Repeat</keyword>
<evidence type="ECO:0000313" key="9">
    <source>
        <dbReference type="EMBL" id="SCZ74290.1"/>
    </source>
</evidence>
<name>A0A1G5RKF1_9RHOB</name>
<feature type="region of interest" description="Disordered" evidence="8">
    <location>
        <begin position="1595"/>
        <end position="1616"/>
    </location>
</feature>
<feature type="region of interest" description="Disordered" evidence="8">
    <location>
        <begin position="1110"/>
        <end position="1129"/>
    </location>
</feature>
<gene>
    <name evidence="9" type="ORF">SAMN04488118_1254</name>
</gene>
<dbReference type="Pfam" id="PF00353">
    <property type="entry name" value="HemolysinCabind"/>
    <property type="match status" value="14"/>
</dbReference>
<dbReference type="EMBL" id="FMWG01000025">
    <property type="protein sequence ID" value="SCZ74290.1"/>
    <property type="molecule type" value="Genomic_DNA"/>
</dbReference>
<keyword evidence="4" id="KW-0800">Toxin</keyword>
<dbReference type="SUPFAM" id="SSF51120">
    <property type="entry name" value="beta-Roll"/>
    <property type="match status" value="7"/>
</dbReference>
<feature type="non-terminal residue" evidence="9">
    <location>
        <position position="1616"/>
    </location>
</feature>
<dbReference type="Gene3D" id="2.150.10.10">
    <property type="entry name" value="Serralysin-like metalloprotease, C-terminal"/>
    <property type="match status" value="11"/>
</dbReference>
<dbReference type="PRINTS" id="PR01488">
    <property type="entry name" value="RTXTOXINA"/>
</dbReference>
<proteinExistence type="predicted"/>
<feature type="compositionally biased region" description="Basic and acidic residues" evidence="8">
    <location>
        <begin position="1110"/>
        <end position="1121"/>
    </location>
</feature>
<evidence type="ECO:0000256" key="7">
    <source>
        <dbReference type="ARBA" id="ARBA00023136"/>
    </source>
</evidence>
<keyword evidence="3" id="KW-0964">Secreted</keyword>
<keyword evidence="10" id="KW-1185">Reference proteome</keyword>